<feature type="domain" description="Enoyl-CoA hydratase/isomerase" evidence="4">
    <location>
        <begin position="26"/>
        <end position="363"/>
    </location>
</feature>
<dbReference type="PANTHER" id="PTHR43176">
    <property type="entry name" value="3-HYDROXYISOBUTYRYL-COA HYDROLASE-RELATED"/>
    <property type="match status" value="1"/>
</dbReference>
<dbReference type="InterPro" id="IPR045004">
    <property type="entry name" value="ECH_dom"/>
</dbReference>
<evidence type="ECO:0000256" key="1">
    <source>
        <dbReference type="ARBA" id="ARBA00001709"/>
    </source>
</evidence>
<evidence type="ECO:0000259" key="4">
    <source>
        <dbReference type="Pfam" id="PF16113"/>
    </source>
</evidence>
<evidence type="ECO:0000256" key="3">
    <source>
        <dbReference type="ARBA" id="ARBA00022801"/>
    </source>
</evidence>
<evidence type="ECO:0000313" key="6">
    <source>
        <dbReference type="Proteomes" id="UP001646141"/>
    </source>
</evidence>
<gene>
    <name evidence="5" type="ORF">D3226_05185</name>
</gene>
<reference evidence="5 6" key="1">
    <citation type="submission" date="2018-09" db="EMBL/GenBank/DDBJ databases">
        <title>Comparative genomics of Leucobacter spp.</title>
        <authorList>
            <person name="Reis A.C."/>
            <person name="Kolvenbach B.A."/>
            <person name="Corvini P.F.X."/>
            <person name="Nunes O.C."/>
        </authorList>
    </citation>
    <scope>NUCLEOTIDE SEQUENCE [LARGE SCALE GENOMIC DNA]</scope>
    <source>
        <strain evidence="5 6">L-1</strain>
    </source>
</reference>
<dbReference type="InterPro" id="IPR029045">
    <property type="entry name" value="ClpP/crotonase-like_dom_sf"/>
</dbReference>
<dbReference type="SUPFAM" id="SSF52096">
    <property type="entry name" value="ClpP/crotonase"/>
    <property type="match status" value="1"/>
</dbReference>
<protein>
    <recommendedName>
        <fullName evidence="2">3-hydroxyisobutyryl-CoA hydrolase</fullName>
        <ecNumber evidence="2">3.1.2.4</ecNumber>
    </recommendedName>
</protein>
<dbReference type="RefSeq" id="WP_202381292.1">
    <property type="nucleotide sequence ID" value="NZ_BAAAMA010000004.1"/>
</dbReference>
<comment type="catalytic activity">
    <reaction evidence="1">
        <text>3-hydroxy-2-methylpropanoyl-CoA + H2O = 3-hydroxy-2-methylpropanoate + CoA + H(+)</text>
        <dbReference type="Rhea" id="RHEA:20888"/>
        <dbReference type="ChEBI" id="CHEBI:11805"/>
        <dbReference type="ChEBI" id="CHEBI:15377"/>
        <dbReference type="ChEBI" id="CHEBI:15378"/>
        <dbReference type="ChEBI" id="CHEBI:57287"/>
        <dbReference type="ChEBI" id="CHEBI:57340"/>
        <dbReference type="EC" id="3.1.2.4"/>
    </reaction>
</comment>
<accession>A0ABS1SMH0</accession>
<name>A0ABS1SMH0_9MICO</name>
<evidence type="ECO:0000256" key="2">
    <source>
        <dbReference type="ARBA" id="ARBA00011915"/>
    </source>
</evidence>
<organism evidence="5 6">
    <name type="scientific">Leucobacter chromiireducens subsp. chromiireducens</name>
    <dbReference type="NCBI Taxonomy" id="660067"/>
    <lineage>
        <taxon>Bacteria</taxon>
        <taxon>Bacillati</taxon>
        <taxon>Actinomycetota</taxon>
        <taxon>Actinomycetes</taxon>
        <taxon>Micrococcales</taxon>
        <taxon>Microbacteriaceae</taxon>
        <taxon>Leucobacter</taxon>
    </lineage>
</organism>
<evidence type="ECO:0000313" key="5">
    <source>
        <dbReference type="EMBL" id="MBL3689355.1"/>
    </source>
</evidence>
<comment type="caution">
    <text evidence="5">The sequence shown here is derived from an EMBL/GenBank/DDBJ whole genome shotgun (WGS) entry which is preliminary data.</text>
</comment>
<sequence>MSNVAATPSSDTAEPLVLVRRDGAITHITLNRPRAINALSNEMFGILARALRDARESTGTPEAPRAIVLDGAGERGFCGGGDIKEISGKDPRSILALEYAVDHWVAHSPIPVVAIMDGIAMGGGIGLGGHAAQRVVTERSRLAMPEARIGIAPDVGGHLLLARAPGRLGELLAITAGEFGAADAIELGFADWFVPSERLPELRAALAAGESPAAACAKFAETPPETGSVMAAAAWWDPIAEFALGQHHAPAADAPVAGDAIGAALRLLAALDASPVPAAAEVAATVRGMCPASIVVTLAQLDRTRRLGLDLAAVLTDDLRVLGRLGARPDFAEGVRAQVIDKDRNPAWRPATISELDPAEVAGLLDPDLHAREWPLDLEPEI</sequence>
<keyword evidence="6" id="KW-1185">Reference proteome</keyword>
<dbReference type="Proteomes" id="UP001646141">
    <property type="component" value="Unassembled WGS sequence"/>
</dbReference>
<dbReference type="CDD" id="cd06558">
    <property type="entry name" value="crotonase-like"/>
    <property type="match status" value="1"/>
</dbReference>
<dbReference type="EC" id="3.1.2.4" evidence="2"/>
<dbReference type="NCBIfam" id="NF004127">
    <property type="entry name" value="PRK05617.1"/>
    <property type="match status" value="1"/>
</dbReference>
<dbReference type="EMBL" id="QYAD01000001">
    <property type="protein sequence ID" value="MBL3689355.1"/>
    <property type="molecule type" value="Genomic_DNA"/>
</dbReference>
<dbReference type="PANTHER" id="PTHR43176:SF3">
    <property type="entry name" value="3-HYDROXYISOBUTYRYL-COA HYDROLASE, MITOCHONDRIAL"/>
    <property type="match status" value="1"/>
</dbReference>
<dbReference type="InterPro" id="IPR032259">
    <property type="entry name" value="HIBYL-CoA-H"/>
</dbReference>
<proteinExistence type="predicted"/>
<dbReference type="Pfam" id="PF16113">
    <property type="entry name" value="ECH_2"/>
    <property type="match status" value="1"/>
</dbReference>
<keyword evidence="3" id="KW-0378">Hydrolase</keyword>
<dbReference type="Gene3D" id="3.90.226.10">
    <property type="entry name" value="2-enoyl-CoA Hydratase, Chain A, domain 1"/>
    <property type="match status" value="1"/>
</dbReference>